<accession>A0AB33YZN7</accession>
<dbReference type="GO" id="GO:0005829">
    <property type="term" value="C:cytosol"/>
    <property type="evidence" value="ECO:0007669"/>
    <property type="project" value="TreeGrafter"/>
</dbReference>
<feature type="chain" id="PRO_5044191568" evidence="3">
    <location>
        <begin position="24"/>
        <end position="169"/>
    </location>
</feature>
<keyword evidence="1 3" id="KW-0732">Signal</keyword>
<dbReference type="Gene3D" id="3.30.910.20">
    <property type="entry name" value="Skp domain"/>
    <property type="match status" value="1"/>
</dbReference>
<dbReference type="PIRSF" id="PIRSF002094">
    <property type="entry name" value="OMP26_Skp"/>
    <property type="match status" value="1"/>
</dbReference>
<dbReference type="PANTHER" id="PTHR35089:SF1">
    <property type="entry name" value="CHAPERONE PROTEIN SKP"/>
    <property type="match status" value="1"/>
</dbReference>
<dbReference type="RefSeq" id="WP_015005829.1">
    <property type="nucleotide sequence ID" value="NZ_FQZJ01000004.1"/>
</dbReference>
<evidence type="ECO:0000313" key="4">
    <source>
        <dbReference type="EMBL" id="EPD12585.1"/>
    </source>
</evidence>
<comment type="similarity">
    <text evidence="2">Belongs to the skp family.</text>
</comment>
<dbReference type="PANTHER" id="PTHR35089">
    <property type="entry name" value="CHAPERONE PROTEIN SKP"/>
    <property type="match status" value="1"/>
</dbReference>
<organism evidence="4 5">
    <name type="scientific">Cycloclasticus pugetii</name>
    <dbReference type="NCBI Taxonomy" id="34068"/>
    <lineage>
        <taxon>Bacteria</taxon>
        <taxon>Pseudomonadati</taxon>
        <taxon>Pseudomonadota</taxon>
        <taxon>Gammaproteobacteria</taxon>
        <taxon>Thiotrichales</taxon>
        <taxon>Piscirickettsiaceae</taxon>
        <taxon>Cycloclasticus</taxon>
    </lineage>
</organism>
<proteinExistence type="inferred from homology"/>
<name>A0AB33YZN7_9GAMM</name>
<evidence type="ECO:0000256" key="2">
    <source>
        <dbReference type="PIRNR" id="PIRNR002094"/>
    </source>
</evidence>
<dbReference type="SUPFAM" id="SSF111384">
    <property type="entry name" value="OmpH-like"/>
    <property type="match status" value="1"/>
</dbReference>
<feature type="signal peptide" evidence="3">
    <location>
        <begin position="1"/>
        <end position="23"/>
    </location>
</feature>
<dbReference type="Pfam" id="PF03938">
    <property type="entry name" value="OmpH"/>
    <property type="match status" value="1"/>
</dbReference>
<dbReference type="InterPro" id="IPR005632">
    <property type="entry name" value="Chaperone_Skp"/>
</dbReference>
<sequence length="169" mass="19190">MKLFNQILIASILTVGLLSTAQAADIKIGFVNVARILEKAPQAEKAKVALEKEFSPRNKRLLASQKEIKKLDEKLARDAKLMSESETRRLQRDVLEKKRALNRDQEEFREDFNLRRNEELAKLQKLVFEAIKGLSEAEKYDLVLHDGVVFASGAVDITNKVQNRLSTGK</sequence>
<evidence type="ECO:0000256" key="1">
    <source>
        <dbReference type="ARBA" id="ARBA00022729"/>
    </source>
</evidence>
<evidence type="ECO:0000313" key="5">
    <source>
        <dbReference type="Proteomes" id="UP000015462"/>
    </source>
</evidence>
<dbReference type="Proteomes" id="UP000015462">
    <property type="component" value="Unassembled WGS sequence"/>
</dbReference>
<dbReference type="InterPro" id="IPR024930">
    <property type="entry name" value="Skp_dom_sf"/>
</dbReference>
<dbReference type="GO" id="GO:0050821">
    <property type="term" value="P:protein stabilization"/>
    <property type="evidence" value="ECO:0007669"/>
    <property type="project" value="TreeGrafter"/>
</dbReference>
<reference evidence="4 5" key="1">
    <citation type="journal article" date="2013" name="Genome Announc.">
        <title>Genome Sequence of the Pyrene- and Fluoranthene-Degrading Bacterium Cycloclasticus sp. Strain PY97M.</title>
        <authorList>
            <person name="Cui Z."/>
            <person name="Xu G."/>
            <person name="Li Q."/>
            <person name="Gao W."/>
            <person name="Zheng L."/>
        </authorList>
    </citation>
    <scope>NUCLEOTIDE SEQUENCE [LARGE SCALE GENOMIC DNA]</scope>
    <source>
        <strain evidence="4 5">PY97M</strain>
    </source>
</reference>
<dbReference type="AlphaFoldDB" id="A0AB33YZN7"/>
<dbReference type="SMART" id="SM00935">
    <property type="entry name" value="OmpH"/>
    <property type="match status" value="1"/>
</dbReference>
<comment type="caution">
    <text evidence="4">The sequence shown here is derived from an EMBL/GenBank/DDBJ whole genome shotgun (WGS) entry which is preliminary data.</text>
</comment>
<protein>
    <submittedName>
        <fullName evidence="4">Outer membrane protein OmpH</fullName>
    </submittedName>
</protein>
<dbReference type="GO" id="GO:0051082">
    <property type="term" value="F:unfolded protein binding"/>
    <property type="evidence" value="ECO:0007669"/>
    <property type="project" value="InterPro"/>
</dbReference>
<keyword evidence="5" id="KW-1185">Reference proteome</keyword>
<gene>
    <name evidence="4" type="ORF">L196_09284</name>
</gene>
<dbReference type="EMBL" id="ASHL01000008">
    <property type="protein sequence ID" value="EPD12585.1"/>
    <property type="molecule type" value="Genomic_DNA"/>
</dbReference>
<evidence type="ECO:0000256" key="3">
    <source>
        <dbReference type="SAM" id="SignalP"/>
    </source>
</evidence>